<dbReference type="AlphaFoldDB" id="A0A1N6IEC6"/>
<dbReference type="STRING" id="232089.SAMN05443544_3944"/>
<evidence type="ECO:0000313" key="2">
    <source>
        <dbReference type="EMBL" id="SIO30378.1"/>
    </source>
</evidence>
<dbReference type="Pfam" id="PF26526">
    <property type="entry name" value="DUF8175"/>
    <property type="match status" value="1"/>
</dbReference>
<dbReference type="InterPro" id="IPR058488">
    <property type="entry name" value="DUF8175"/>
</dbReference>
<keyword evidence="3" id="KW-1185">Reference proteome</keyword>
<name>A0A1N6IEC6_9MICO</name>
<feature type="domain" description="DUF8175" evidence="1">
    <location>
        <begin position="11"/>
        <end position="141"/>
    </location>
</feature>
<accession>A0A1N6IEC6</accession>
<reference evidence="3" key="1">
    <citation type="submission" date="2016-11" db="EMBL/GenBank/DDBJ databases">
        <authorList>
            <person name="Varghese N."/>
            <person name="Submissions S."/>
        </authorList>
    </citation>
    <scope>NUCLEOTIDE SEQUENCE [LARGE SCALE GENOMIC DNA]</scope>
    <source>
        <strain evidence="3">DSM 8595</strain>
    </source>
</reference>
<evidence type="ECO:0000313" key="3">
    <source>
        <dbReference type="Proteomes" id="UP000184699"/>
    </source>
</evidence>
<organism evidence="2 3">
    <name type="scientific">Agromyces cerinus subsp. cerinus</name>
    <dbReference type="NCBI Taxonomy" id="232089"/>
    <lineage>
        <taxon>Bacteria</taxon>
        <taxon>Bacillati</taxon>
        <taxon>Actinomycetota</taxon>
        <taxon>Actinomycetes</taxon>
        <taxon>Micrococcales</taxon>
        <taxon>Microbacteriaceae</taxon>
        <taxon>Agromyces</taxon>
    </lineage>
</organism>
<gene>
    <name evidence="2" type="ORF">SAMN05443544_3944</name>
</gene>
<proteinExistence type="predicted"/>
<evidence type="ECO:0000259" key="1">
    <source>
        <dbReference type="Pfam" id="PF26526"/>
    </source>
</evidence>
<sequence length="152" mass="16125">MVLAAQKAAPHTSNGAVEFATSYVRWLTRYPVPSPAEAEAVEAAAVVDPANYDLVGSLAADPNLSGSLVPNGQEFYVSTVPGVWNLESYADDTAEVSVGVGVVINGELHPQFRISTMLTLSWEGGAWHVDHANEPRTTEELFSVGTGYTEGC</sequence>
<dbReference type="Proteomes" id="UP000184699">
    <property type="component" value="Unassembled WGS sequence"/>
</dbReference>
<dbReference type="EMBL" id="FSRJ01000007">
    <property type="protein sequence ID" value="SIO30378.1"/>
    <property type="molecule type" value="Genomic_DNA"/>
</dbReference>
<protein>
    <recommendedName>
        <fullName evidence="1">DUF8175 domain-containing protein</fullName>
    </recommendedName>
</protein>